<name>A0ABW8NHY4_9GAMM</name>
<evidence type="ECO:0000313" key="3">
    <source>
        <dbReference type="Proteomes" id="UP001620597"/>
    </source>
</evidence>
<dbReference type="InterPro" id="IPR025921">
    <property type="entry name" value="HmuY"/>
</dbReference>
<evidence type="ECO:0000256" key="1">
    <source>
        <dbReference type="SAM" id="SignalP"/>
    </source>
</evidence>
<protein>
    <submittedName>
        <fullName evidence="2">HmuY family protein</fullName>
    </submittedName>
</protein>
<feature type="chain" id="PRO_5047464323" evidence="1">
    <location>
        <begin position="25"/>
        <end position="380"/>
    </location>
</feature>
<comment type="caution">
    <text evidence="2">The sequence shown here is derived from an EMBL/GenBank/DDBJ whole genome shotgun (WGS) entry which is preliminary data.</text>
</comment>
<gene>
    <name evidence="2" type="ORF">WG929_09215</name>
</gene>
<dbReference type="Pfam" id="PF14064">
    <property type="entry name" value="HmuY"/>
    <property type="match status" value="1"/>
</dbReference>
<proteinExistence type="predicted"/>
<dbReference type="CDD" id="cd12105">
    <property type="entry name" value="HmuY"/>
    <property type="match status" value="1"/>
</dbReference>
<feature type="signal peptide" evidence="1">
    <location>
        <begin position="1"/>
        <end position="24"/>
    </location>
</feature>
<keyword evidence="3" id="KW-1185">Reference proteome</keyword>
<keyword evidence="1" id="KW-0732">Signal</keyword>
<dbReference type="RefSeq" id="WP_416205802.1">
    <property type="nucleotide sequence ID" value="NZ_JBBKTX010000009.1"/>
</dbReference>
<evidence type="ECO:0000313" key="2">
    <source>
        <dbReference type="EMBL" id="MFK4752583.1"/>
    </source>
</evidence>
<dbReference type="PROSITE" id="PS51257">
    <property type="entry name" value="PROKAR_LIPOPROTEIN"/>
    <property type="match status" value="1"/>
</dbReference>
<dbReference type="EMBL" id="JBBKTX010000009">
    <property type="protein sequence ID" value="MFK4752583.1"/>
    <property type="molecule type" value="Genomic_DNA"/>
</dbReference>
<sequence>MKQRYQSLSVLVAAMLLASCGSSSDDNDNDASTGDSDESDVSYTSLKINAADYDAWQYVSLATGDVLDLTDVEAATSTDWQLAFRRTAIKLNGGVSGSGTVQVALADAQEEFYDSEGNADVSVFTNAVADTEAEALTVSYDATALSFSTDANEPAWSDWYVYDATTHQIAANTSVGWLLRHADGSTYSKVFLDVANYTDITVRFTTQAADTVQFAGSEQTLSATLATDATVLCLDLDAVAEVDCDDAGSDWDLRYEIDTAARAVNIWTNGGVYGAGSGAVFGTIEATELAAYTSATMVDSYDISAHYAADSSSNPFTDNSWYAYNLNEGHLLWPNFRTYLIDLDSTDDSADYFTLQVADYYSLGASGSPEIRFQLMSTGE</sequence>
<accession>A0ABW8NHY4</accession>
<reference evidence="2 3" key="1">
    <citation type="submission" date="2024-03" db="EMBL/GenBank/DDBJ databases">
        <title>High-quality draft genome sequence of Oceanobacter sp. wDCs-4.</title>
        <authorList>
            <person name="Dong C."/>
        </authorList>
    </citation>
    <scope>NUCLEOTIDE SEQUENCE [LARGE SCALE GENOMIC DNA]</scope>
    <source>
        <strain evidence="3">wDCs-4</strain>
    </source>
</reference>
<dbReference type="Proteomes" id="UP001620597">
    <property type="component" value="Unassembled WGS sequence"/>
</dbReference>
<organism evidence="2 3">
    <name type="scientific">Oceanobacter antarcticus</name>
    <dbReference type="NCBI Taxonomy" id="3133425"/>
    <lineage>
        <taxon>Bacteria</taxon>
        <taxon>Pseudomonadati</taxon>
        <taxon>Pseudomonadota</taxon>
        <taxon>Gammaproteobacteria</taxon>
        <taxon>Oceanospirillales</taxon>
        <taxon>Oceanospirillaceae</taxon>
        <taxon>Oceanobacter</taxon>
    </lineage>
</organism>